<dbReference type="GO" id="GO:0042795">
    <property type="term" value="P:snRNA transcription by RNA polymerase II"/>
    <property type="evidence" value="ECO:0007669"/>
    <property type="project" value="TreeGrafter"/>
</dbReference>
<dbReference type="FunFam" id="1.10.10.60:FF:000010">
    <property type="entry name" value="Transcriptional activator Myb isoform A"/>
    <property type="match status" value="1"/>
</dbReference>
<evidence type="ECO:0000256" key="3">
    <source>
        <dbReference type="ARBA" id="ARBA00023125"/>
    </source>
</evidence>
<name>A0A9W7E0C8_9STRA</name>
<dbReference type="InterPro" id="IPR001005">
    <property type="entry name" value="SANT/Myb"/>
</dbReference>
<dbReference type="InterPro" id="IPR051575">
    <property type="entry name" value="Myb-like_DNA-bd"/>
</dbReference>
<evidence type="ECO:0000256" key="2">
    <source>
        <dbReference type="ARBA" id="ARBA00023015"/>
    </source>
</evidence>
<accession>A0A9W7E0C8</accession>
<sequence length="649" mass="70056">MMPSDALSSSSNHISLSSSLSSSPFSNPPDHAFDLDLFSPNELNSFNGLAPGGFASSMPGGMVSGDLQGALGGESVKNDMRNDTKFQPLTTSHKANNNTTFSNVVPAASAEITEKSAPKKKWTKDEDKRLRALVEAHGENWPIVTKLLNGDRGQRTKAHCFNRWSKVLKPGMRKGPWTKEEDAKLKAIVEQNGAAEKVKWSSIALQLPGRIGKQCRERYFNHLDPSVKKGKWTEEEDTVIFKAQKKMGNQWCEIAKLLPGRTENAVKNRFNSSARKKWMLLHEKELNETNEHTIIQSLVPTATSTSTSSTSPTTTSISMSPPLLEVKATLVDGISISAFTQDTGGRNTSSTSTSMSSSMHSALDVSAPLPPSDPASSKREKEHLEMVIRDLDSSNGSSYARPSKKRKVTLLLPSDTMQAPEGGSYSATKNASTSAGANFLMTPSSSGKFAGRTSLINESPISIAVSTAVSSCKDQAKDLAETPMFLLPYFGMLSTSAQRSIIKQLAVTAQKEQRHRNVEKAREEFLSKTPGSSRSASSKGVCNSGTQTPTNFMSHTPLSSRSPLKLFSSPGAGDAFADMDFVELFSDPSGSLSLFDEEVEEGGAAASEVGGVTDEQLELMEPLVPISDAAVEKGRLKILHQLNKAKERS</sequence>
<evidence type="ECO:0000256" key="6">
    <source>
        <dbReference type="SAM" id="MobiDB-lite"/>
    </source>
</evidence>
<feature type="region of interest" description="Disordered" evidence="6">
    <location>
        <begin position="339"/>
        <end position="381"/>
    </location>
</feature>
<feature type="domain" description="Myb-like" evidence="7">
    <location>
        <begin position="169"/>
        <end position="223"/>
    </location>
</feature>
<dbReference type="PANTHER" id="PTHR46621:SF1">
    <property type="entry name" value="SNRNA-ACTIVATING PROTEIN COMPLEX SUBUNIT 4"/>
    <property type="match status" value="1"/>
</dbReference>
<evidence type="ECO:0000313" key="9">
    <source>
        <dbReference type="EMBL" id="GMH61293.1"/>
    </source>
</evidence>
<dbReference type="InterPro" id="IPR009057">
    <property type="entry name" value="Homeodomain-like_sf"/>
</dbReference>
<keyword evidence="5" id="KW-0539">Nucleus</keyword>
<reference evidence="9" key="1">
    <citation type="submission" date="2022-07" db="EMBL/GenBank/DDBJ databases">
        <title>Genome analysis of Parmales, a sister group of diatoms, reveals the evolutionary specialization of diatoms from phago-mixotrophs to photoautotrophs.</title>
        <authorList>
            <person name="Ban H."/>
            <person name="Sato S."/>
            <person name="Yoshikawa S."/>
            <person name="Kazumasa Y."/>
            <person name="Nakamura Y."/>
            <person name="Ichinomiya M."/>
            <person name="Saitoh K."/>
            <person name="Sato N."/>
            <person name="Blanc-Mathieu R."/>
            <person name="Endo H."/>
            <person name="Kuwata A."/>
            <person name="Ogata H."/>
        </authorList>
    </citation>
    <scope>NUCLEOTIDE SEQUENCE</scope>
</reference>
<dbReference type="PANTHER" id="PTHR46621">
    <property type="entry name" value="SNRNA-ACTIVATING PROTEIN COMPLEX SUBUNIT 4"/>
    <property type="match status" value="1"/>
</dbReference>
<dbReference type="Pfam" id="PF13921">
    <property type="entry name" value="Myb_DNA-bind_6"/>
    <property type="match status" value="1"/>
</dbReference>
<evidence type="ECO:0000256" key="5">
    <source>
        <dbReference type="ARBA" id="ARBA00023242"/>
    </source>
</evidence>
<dbReference type="Proteomes" id="UP001165082">
    <property type="component" value="Unassembled WGS sequence"/>
</dbReference>
<evidence type="ECO:0000313" key="10">
    <source>
        <dbReference type="Proteomes" id="UP001165082"/>
    </source>
</evidence>
<feature type="region of interest" description="Disordered" evidence="6">
    <location>
        <begin position="1"/>
        <end position="25"/>
    </location>
</feature>
<keyword evidence="1" id="KW-0677">Repeat</keyword>
<feature type="domain" description="Myb-like" evidence="7">
    <location>
        <begin position="114"/>
        <end position="168"/>
    </location>
</feature>
<keyword evidence="3" id="KW-0238">DNA-binding</keyword>
<feature type="domain" description="Myb-like" evidence="7">
    <location>
        <begin position="224"/>
        <end position="274"/>
    </location>
</feature>
<dbReference type="SMART" id="SM00717">
    <property type="entry name" value="SANT"/>
    <property type="match status" value="3"/>
</dbReference>
<evidence type="ECO:0000256" key="1">
    <source>
        <dbReference type="ARBA" id="ARBA00022737"/>
    </source>
</evidence>
<keyword evidence="4" id="KW-0804">Transcription</keyword>
<gene>
    <name evidence="9" type="ORF">TrRE_jg4065</name>
</gene>
<comment type="caution">
    <text evidence="9">The sequence shown here is derived from an EMBL/GenBank/DDBJ whole genome shotgun (WGS) entry which is preliminary data.</text>
</comment>
<evidence type="ECO:0000256" key="4">
    <source>
        <dbReference type="ARBA" id="ARBA00023163"/>
    </source>
</evidence>
<dbReference type="GO" id="GO:0042796">
    <property type="term" value="P:snRNA transcription by RNA polymerase III"/>
    <property type="evidence" value="ECO:0007669"/>
    <property type="project" value="TreeGrafter"/>
</dbReference>
<dbReference type="OrthoDB" id="2143914at2759"/>
<feature type="compositionally biased region" description="Basic and acidic residues" evidence="6">
    <location>
        <begin position="511"/>
        <end position="526"/>
    </location>
</feature>
<dbReference type="Gene3D" id="1.10.10.60">
    <property type="entry name" value="Homeodomain-like"/>
    <property type="match status" value="3"/>
</dbReference>
<dbReference type="EMBL" id="BRXZ01001068">
    <property type="protein sequence ID" value="GMH61293.1"/>
    <property type="molecule type" value="Genomic_DNA"/>
</dbReference>
<keyword evidence="10" id="KW-1185">Reference proteome</keyword>
<feature type="domain" description="HTH myb-type" evidence="8">
    <location>
        <begin position="114"/>
        <end position="168"/>
    </location>
</feature>
<protein>
    <submittedName>
        <fullName evidence="9">Uncharacterized protein</fullName>
    </submittedName>
</protein>
<dbReference type="SUPFAM" id="SSF46689">
    <property type="entry name" value="Homeodomain-like"/>
    <property type="match status" value="2"/>
</dbReference>
<feature type="region of interest" description="Disordered" evidence="6">
    <location>
        <begin position="509"/>
        <end position="557"/>
    </location>
</feature>
<dbReference type="GO" id="GO:0019185">
    <property type="term" value="C:snRNA-activating protein complex"/>
    <property type="evidence" value="ECO:0007669"/>
    <property type="project" value="TreeGrafter"/>
</dbReference>
<dbReference type="InterPro" id="IPR017930">
    <property type="entry name" value="Myb_dom"/>
</dbReference>
<feature type="compositionally biased region" description="Low complexity" evidence="6">
    <location>
        <begin position="300"/>
        <end position="319"/>
    </location>
</feature>
<feature type="compositionally biased region" description="Polar residues" evidence="6">
    <location>
        <begin position="529"/>
        <end position="557"/>
    </location>
</feature>
<evidence type="ECO:0000259" key="7">
    <source>
        <dbReference type="PROSITE" id="PS50090"/>
    </source>
</evidence>
<proteinExistence type="predicted"/>
<keyword evidence="2" id="KW-0805">Transcription regulation</keyword>
<dbReference type="AlphaFoldDB" id="A0A9W7E0C8"/>
<dbReference type="GO" id="GO:0001006">
    <property type="term" value="F:RNA polymerase III type 3 promoter sequence-specific DNA binding"/>
    <property type="evidence" value="ECO:0007669"/>
    <property type="project" value="TreeGrafter"/>
</dbReference>
<dbReference type="GO" id="GO:0000978">
    <property type="term" value="F:RNA polymerase II cis-regulatory region sequence-specific DNA binding"/>
    <property type="evidence" value="ECO:0007669"/>
    <property type="project" value="TreeGrafter"/>
</dbReference>
<evidence type="ECO:0000259" key="8">
    <source>
        <dbReference type="PROSITE" id="PS51294"/>
    </source>
</evidence>
<dbReference type="Pfam" id="PF00249">
    <property type="entry name" value="Myb_DNA-binding"/>
    <property type="match status" value="1"/>
</dbReference>
<feature type="domain" description="HTH myb-type" evidence="8">
    <location>
        <begin position="169"/>
        <end position="227"/>
    </location>
</feature>
<feature type="region of interest" description="Disordered" evidence="6">
    <location>
        <begin position="298"/>
        <end position="319"/>
    </location>
</feature>
<organism evidence="9 10">
    <name type="scientific">Triparma retinervis</name>
    <dbReference type="NCBI Taxonomy" id="2557542"/>
    <lineage>
        <taxon>Eukaryota</taxon>
        <taxon>Sar</taxon>
        <taxon>Stramenopiles</taxon>
        <taxon>Ochrophyta</taxon>
        <taxon>Bolidophyceae</taxon>
        <taxon>Parmales</taxon>
        <taxon>Triparmaceae</taxon>
        <taxon>Triparma</taxon>
    </lineage>
</organism>
<dbReference type="PROSITE" id="PS50090">
    <property type="entry name" value="MYB_LIKE"/>
    <property type="match status" value="3"/>
</dbReference>
<feature type="domain" description="HTH myb-type" evidence="8">
    <location>
        <begin position="228"/>
        <end position="278"/>
    </location>
</feature>
<feature type="compositionally biased region" description="Low complexity" evidence="6">
    <location>
        <begin position="348"/>
        <end position="367"/>
    </location>
</feature>
<dbReference type="CDD" id="cd00167">
    <property type="entry name" value="SANT"/>
    <property type="match status" value="3"/>
</dbReference>
<dbReference type="PROSITE" id="PS51294">
    <property type="entry name" value="HTH_MYB"/>
    <property type="match status" value="3"/>
</dbReference>